<comment type="caution">
    <text evidence="1">The sequence shown here is derived from an EMBL/GenBank/DDBJ whole genome shotgun (WGS) entry which is preliminary data.</text>
</comment>
<protein>
    <submittedName>
        <fullName evidence="1">Uncharacterized protein</fullName>
    </submittedName>
</protein>
<gene>
    <name evidence="1" type="ORF">SDC9_85642</name>
</gene>
<proteinExistence type="predicted"/>
<evidence type="ECO:0000313" key="1">
    <source>
        <dbReference type="EMBL" id="MPM39011.1"/>
    </source>
</evidence>
<accession>A0A644ZGK2</accession>
<reference evidence="1" key="1">
    <citation type="submission" date="2019-08" db="EMBL/GenBank/DDBJ databases">
        <authorList>
            <person name="Kucharzyk K."/>
            <person name="Murdoch R.W."/>
            <person name="Higgins S."/>
            <person name="Loffler F."/>
        </authorList>
    </citation>
    <scope>NUCLEOTIDE SEQUENCE</scope>
</reference>
<sequence>MPNLDRLSFVHAVHKWLNPSVDHFQTGKNILNIREARDNRKIHLGGALSCHKARVLPRFKILVHGRHHDHQRGEGITRARLPGFGSGAEFLYITVKQIGGSLQHICIRERFAKINCTVLVEIGCEPAHTVNGVGAP</sequence>
<organism evidence="1">
    <name type="scientific">bioreactor metagenome</name>
    <dbReference type="NCBI Taxonomy" id="1076179"/>
    <lineage>
        <taxon>unclassified sequences</taxon>
        <taxon>metagenomes</taxon>
        <taxon>ecological metagenomes</taxon>
    </lineage>
</organism>
<dbReference type="EMBL" id="VSSQ01008491">
    <property type="protein sequence ID" value="MPM39011.1"/>
    <property type="molecule type" value="Genomic_DNA"/>
</dbReference>
<dbReference type="AlphaFoldDB" id="A0A644ZGK2"/>
<name>A0A644ZGK2_9ZZZZ</name>